<comment type="similarity">
    <text evidence="3">Belongs to the 3-hydroxybenzoate 6-hydroxylase family.</text>
</comment>
<organism evidence="5 6">
    <name type="scientific">Vigna radiata var. radiata</name>
    <name type="common">Mung bean</name>
    <name type="synonym">Phaseolus aureus</name>
    <dbReference type="NCBI Taxonomy" id="3916"/>
    <lineage>
        <taxon>Eukaryota</taxon>
        <taxon>Viridiplantae</taxon>
        <taxon>Streptophyta</taxon>
        <taxon>Embryophyta</taxon>
        <taxon>Tracheophyta</taxon>
        <taxon>Spermatophyta</taxon>
        <taxon>Magnoliopsida</taxon>
        <taxon>eudicotyledons</taxon>
        <taxon>Gunneridae</taxon>
        <taxon>Pentapetalae</taxon>
        <taxon>rosids</taxon>
        <taxon>fabids</taxon>
        <taxon>Fabales</taxon>
        <taxon>Fabaceae</taxon>
        <taxon>Papilionoideae</taxon>
        <taxon>50 kb inversion clade</taxon>
        <taxon>NPAAA clade</taxon>
        <taxon>indigoferoid/millettioid clade</taxon>
        <taxon>Phaseoleae</taxon>
        <taxon>Vigna</taxon>
    </lineage>
</organism>
<dbReference type="InterPro" id="IPR036188">
    <property type="entry name" value="FAD/NAD-bd_sf"/>
</dbReference>
<evidence type="ECO:0000256" key="1">
    <source>
        <dbReference type="ARBA" id="ARBA00023002"/>
    </source>
</evidence>
<accession>A0A1S3V1E6</accession>
<keyword evidence="1" id="KW-0560">Oxidoreductase</keyword>
<evidence type="ECO:0000256" key="3">
    <source>
        <dbReference type="ARBA" id="ARBA00024018"/>
    </source>
</evidence>
<reference evidence="6" key="2">
    <citation type="submission" date="2025-08" db="UniProtKB">
        <authorList>
            <consortium name="RefSeq"/>
        </authorList>
    </citation>
    <scope>IDENTIFICATION</scope>
    <source>
        <tissue evidence="6">Leaf</tissue>
    </source>
</reference>
<dbReference type="InterPro" id="IPR002938">
    <property type="entry name" value="FAD-bd"/>
</dbReference>
<protein>
    <submittedName>
        <fullName evidence="6">Monooxygenase 2</fullName>
    </submittedName>
</protein>
<dbReference type="GO" id="GO:0004497">
    <property type="term" value="F:monooxygenase activity"/>
    <property type="evidence" value="ECO:0007669"/>
    <property type="project" value="UniProtKB-KW"/>
</dbReference>
<dbReference type="Proteomes" id="UP000087766">
    <property type="component" value="Chromosome 8"/>
</dbReference>
<evidence type="ECO:0000259" key="4">
    <source>
        <dbReference type="Pfam" id="PF01494"/>
    </source>
</evidence>
<name>A0A1S3V1E6_VIGRR</name>
<dbReference type="InterPro" id="IPR044560">
    <property type="entry name" value="MOase"/>
</dbReference>
<dbReference type="STRING" id="3916.A0A1S3V1E6"/>
<dbReference type="OrthoDB" id="1878542at2759"/>
<dbReference type="RefSeq" id="XP_014512007.1">
    <property type="nucleotide sequence ID" value="XM_014656521.2"/>
</dbReference>
<dbReference type="PANTHER" id="PTHR45934">
    <property type="entry name" value="FAD/NAD(P)-BINDING OXIDOREDUCTASE FAMILY PROTEIN"/>
    <property type="match status" value="1"/>
</dbReference>
<dbReference type="Gene3D" id="3.50.50.60">
    <property type="entry name" value="FAD/NAD(P)-binding domain"/>
    <property type="match status" value="1"/>
</dbReference>
<keyword evidence="2 6" id="KW-0503">Monooxygenase</keyword>
<dbReference type="PANTHER" id="PTHR45934:SF20">
    <property type="entry name" value="MONOOXYGENASE 2-RELATED"/>
    <property type="match status" value="1"/>
</dbReference>
<dbReference type="KEGG" id="vra:106770728"/>
<dbReference type="GeneID" id="106770728"/>
<reference evidence="5" key="1">
    <citation type="journal article" date="2014" name="Nat. Commun.">
        <title>Genome sequence of mungbean and insights into evolution within Vigna species.</title>
        <authorList>
            <person name="Kang Y.J."/>
            <person name="Kim S.K."/>
            <person name="Kim M.Y."/>
            <person name="Lestari P."/>
            <person name="Kim K.H."/>
            <person name="Ha B.K."/>
            <person name="Jun T.H."/>
            <person name="Hwang W.J."/>
            <person name="Lee T."/>
            <person name="Lee J."/>
            <person name="Shim S."/>
            <person name="Yoon M.Y."/>
            <person name="Jang Y.E."/>
            <person name="Han K.S."/>
            <person name="Taeprayoon P."/>
            <person name="Yoon N."/>
            <person name="Somta P."/>
            <person name="Tanya P."/>
            <person name="Kim K.S."/>
            <person name="Gwag J.G."/>
            <person name="Moon J.K."/>
            <person name="Lee Y.H."/>
            <person name="Park B.S."/>
            <person name="Bombarely A."/>
            <person name="Doyle J.J."/>
            <person name="Jackson S.A."/>
            <person name="Schafleitner R."/>
            <person name="Srinives P."/>
            <person name="Varshney R.K."/>
            <person name="Lee S.H."/>
        </authorList>
    </citation>
    <scope>NUCLEOTIDE SEQUENCE [LARGE SCALE GENOMIC DNA]</scope>
    <source>
        <strain evidence="5">cv. VC1973A</strain>
    </source>
</reference>
<evidence type="ECO:0000313" key="5">
    <source>
        <dbReference type="Proteomes" id="UP000087766"/>
    </source>
</evidence>
<evidence type="ECO:0000313" key="6">
    <source>
        <dbReference type="RefSeq" id="XP_014512007.1"/>
    </source>
</evidence>
<dbReference type="Pfam" id="PF01494">
    <property type="entry name" value="FAD_binding_3"/>
    <property type="match status" value="1"/>
</dbReference>
<dbReference type="SUPFAM" id="SSF51905">
    <property type="entry name" value="FAD/NAD(P)-binding domain"/>
    <property type="match status" value="1"/>
</dbReference>
<sequence length="162" mass="17881">METELVQDIVIVGAGIAGVTTSLGLHRLGIRSLVLESSDNLRVTGFSLSLWQNAWKALDAVGVGDKLRHNHRRLHGIVTTSLVTGKQIAAKPFKSTENQEGIEIRCVQRTKVLEVLVNELPKETIRAESKLVTFLRENILPAFMAGQYLKKAGYDCGKLNPY</sequence>
<proteinExistence type="inferred from homology"/>
<evidence type="ECO:0000256" key="2">
    <source>
        <dbReference type="ARBA" id="ARBA00023033"/>
    </source>
</evidence>
<gene>
    <name evidence="6" type="primary">LOC106770728</name>
</gene>
<feature type="domain" description="FAD-binding" evidence="4">
    <location>
        <begin position="8"/>
        <end position="121"/>
    </location>
</feature>
<dbReference type="GO" id="GO:0071949">
    <property type="term" value="F:FAD binding"/>
    <property type="evidence" value="ECO:0007669"/>
    <property type="project" value="InterPro"/>
</dbReference>
<dbReference type="AlphaFoldDB" id="A0A1S3V1E6"/>
<keyword evidence="5" id="KW-1185">Reference proteome</keyword>